<name>A0A8T0IG17_CERPU</name>
<protein>
    <submittedName>
        <fullName evidence="1">Uncharacterized protein</fullName>
    </submittedName>
</protein>
<reference evidence="1" key="1">
    <citation type="submission" date="2020-06" db="EMBL/GenBank/DDBJ databases">
        <title>WGS assembly of Ceratodon purpureus strain R40.</title>
        <authorList>
            <person name="Carey S.B."/>
            <person name="Jenkins J."/>
            <person name="Shu S."/>
            <person name="Lovell J.T."/>
            <person name="Sreedasyam A."/>
            <person name="Maumus F."/>
            <person name="Tiley G.P."/>
            <person name="Fernandez-Pozo N."/>
            <person name="Barry K."/>
            <person name="Chen C."/>
            <person name="Wang M."/>
            <person name="Lipzen A."/>
            <person name="Daum C."/>
            <person name="Saski C.A."/>
            <person name="Payton A.C."/>
            <person name="Mcbreen J.C."/>
            <person name="Conrad R.E."/>
            <person name="Kollar L.M."/>
            <person name="Olsson S."/>
            <person name="Huttunen S."/>
            <person name="Landis J.B."/>
            <person name="Wickett N.J."/>
            <person name="Johnson M.G."/>
            <person name="Rensing S.A."/>
            <person name="Grimwood J."/>
            <person name="Schmutz J."/>
            <person name="Mcdaniel S.F."/>
        </authorList>
    </citation>
    <scope>NUCLEOTIDE SEQUENCE</scope>
    <source>
        <strain evidence="1">R40</strain>
    </source>
</reference>
<dbReference type="EMBL" id="CM026424">
    <property type="protein sequence ID" value="KAG0581433.1"/>
    <property type="molecule type" value="Genomic_DNA"/>
</dbReference>
<evidence type="ECO:0000313" key="2">
    <source>
        <dbReference type="Proteomes" id="UP000822688"/>
    </source>
</evidence>
<evidence type="ECO:0000313" key="1">
    <source>
        <dbReference type="EMBL" id="KAG0581433.1"/>
    </source>
</evidence>
<organism evidence="1 2">
    <name type="scientific">Ceratodon purpureus</name>
    <name type="common">Fire moss</name>
    <name type="synonym">Dicranum purpureum</name>
    <dbReference type="NCBI Taxonomy" id="3225"/>
    <lineage>
        <taxon>Eukaryota</taxon>
        <taxon>Viridiplantae</taxon>
        <taxon>Streptophyta</taxon>
        <taxon>Embryophyta</taxon>
        <taxon>Bryophyta</taxon>
        <taxon>Bryophytina</taxon>
        <taxon>Bryopsida</taxon>
        <taxon>Dicranidae</taxon>
        <taxon>Pseudoditrichales</taxon>
        <taxon>Ditrichaceae</taxon>
        <taxon>Ceratodon</taxon>
    </lineage>
</organism>
<dbReference type="AlphaFoldDB" id="A0A8T0IG17"/>
<accession>A0A8T0IG17</accession>
<keyword evidence="2" id="KW-1185">Reference proteome</keyword>
<dbReference type="Proteomes" id="UP000822688">
    <property type="component" value="Chromosome 4"/>
</dbReference>
<comment type="caution">
    <text evidence="1">The sequence shown here is derived from an EMBL/GenBank/DDBJ whole genome shotgun (WGS) entry which is preliminary data.</text>
</comment>
<proteinExistence type="predicted"/>
<sequence>MRNYFPSNCVLPALTAPLSQNSITHLWTRSTTPLVCSGSRFVVYLPSHARPYNLSVCSYRHMSTGRCQVVPNSHCRKSGIHHALFCLMSFILVQLELSTHNFLKTALQGWQSLPVIYVVIAKRWNVKGCCPPRHIDGITSLPYRQ</sequence>
<gene>
    <name evidence="1" type="ORF">KC19_4G251200</name>
</gene>